<evidence type="ECO:0000313" key="3">
    <source>
        <dbReference type="Proteomes" id="UP000054686"/>
    </source>
</evidence>
<accession>A0A0V8S059</accession>
<dbReference type="Pfam" id="PF00480">
    <property type="entry name" value="ROK"/>
    <property type="match status" value="1"/>
</dbReference>
<dbReference type="PANTHER" id="PTHR18964:SF149">
    <property type="entry name" value="BIFUNCTIONAL UDP-N-ACETYLGLUCOSAMINE 2-EPIMERASE_N-ACETYLMANNOSAMINE KINASE"/>
    <property type="match status" value="1"/>
</dbReference>
<dbReference type="Proteomes" id="UP000054686">
    <property type="component" value="Unassembled WGS sequence"/>
</dbReference>
<sequence length="378" mass="39162">MVMTWQPKDELASAVALEVLIHGPLGRAELARRLGLAPATLTRISTELISSGLLAEVPEATQRTSGRPTIPLDVVPSSHYFLGIKLTDSALDATVIDLKATPRDSYRIPLESLTPIRVVRAIADLAHLARSAYRIDAIGIAVGGIVNADGAVESAPFLKWNNVPLASLVSEATHLPTFVANDLSAYTQIQHWFGSGTGHSNFAVITVGVGVGYGCVANGARLENEDSGIGLVGHWPLDPLGPICSQGHRGCAEAMLTTPAICRDASAALGRPLEWSDVIALASDKHPAVTAILAASGRALGRLIGLVASLTAPELVIVGGEGVALASLSGEALRAGIAEVRDPRASSIRVTLSDGSNEAWSRGAGVIALQGFIASRAA</sequence>
<name>A0A0V8S059_9ACTO</name>
<gene>
    <name evidence="2" type="ORF">APY09_04365</name>
</gene>
<proteinExistence type="inferred from homology"/>
<dbReference type="SUPFAM" id="SSF46785">
    <property type="entry name" value="Winged helix' DNA-binding domain"/>
    <property type="match status" value="1"/>
</dbReference>
<dbReference type="SUPFAM" id="SSF53067">
    <property type="entry name" value="Actin-like ATPase domain"/>
    <property type="match status" value="1"/>
</dbReference>
<protein>
    <submittedName>
        <fullName evidence="2">Transcriptional regulator</fullName>
    </submittedName>
</protein>
<comment type="caution">
    <text evidence="2">The sequence shown here is derived from an EMBL/GenBank/DDBJ whole genome shotgun (WGS) entry which is preliminary data.</text>
</comment>
<evidence type="ECO:0000256" key="1">
    <source>
        <dbReference type="ARBA" id="ARBA00006479"/>
    </source>
</evidence>
<dbReference type="InterPro" id="IPR043129">
    <property type="entry name" value="ATPase_NBD"/>
</dbReference>
<reference evidence="2 3" key="1">
    <citation type="submission" date="2015-10" db="EMBL/GenBank/DDBJ databases">
        <title>Draft Genome of Actinomyces odontolyticus subsp. actinosynbacter strain XH001.</title>
        <authorList>
            <person name="Mclean J.S."/>
            <person name="He X."/>
        </authorList>
    </citation>
    <scope>NUCLEOTIDE SEQUENCE [LARGE SCALE GENOMIC DNA]</scope>
    <source>
        <strain evidence="2 3">XH001</strain>
    </source>
</reference>
<dbReference type="PANTHER" id="PTHR18964">
    <property type="entry name" value="ROK (REPRESSOR, ORF, KINASE) FAMILY"/>
    <property type="match status" value="1"/>
</dbReference>
<dbReference type="Gene3D" id="1.10.10.10">
    <property type="entry name" value="Winged helix-like DNA-binding domain superfamily/Winged helix DNA-binding domain"/>
    <property type="match status" value="1"/>
</dbReference>
<dbReference type="EMBL" id="LLVT01000001">
    <property type="protein sequence ID" value="KSW13718.1"/>
    <property type="molecule type" value="Genomic_DNA"/>
</dbReference>
<organism evidence="2 3">
    <name type="scientific">Schaalia odontolytica</name>
    <dbReference type="NCBI Taxonomy" id="1660"/>
    <lineage>
        <taxon>Bacteria</taxon>
        <taxon>Bacillati</taxon>
        <taxon>Actinomycetota</taxon>
        <taxon>Actinomycetes</taxon>
        <taxon>Actinomycetales</taxon>
        <taxon>Actinomycetaceae</taxon>
        <taxon>Schaalia</taxon>
    </lineage>
</organism>
<dbReference type="InterPro" id="IPR036390">
    <property type="entry name" value="WH_DNA-bd_sf"/>
</dbReference>
<comment type="similarity">
    <text evidence="1">Belongs to the ROK (NagC/XylR) family.</text>
</comment>
<dbReference type="InterPro" id="IPR000600">
    <property type="entry name" value="ROK"/>
</dbReference>
<dbReference type="Gene3D" id="3.30.420.40">
    <property type="match status" value="2"/>
</dbReference>
<dbReference type="AlphaFoldDB" id="A0A0V8S059"/>
<dbReference type="InterPro" id="IPR036388">
    <property type="entry name" value="WH-like_DNA-bd_sf"/>
</dbReference>
<dbReference type="OrthoDB" id="3464494at2"/>
<evidence type="ECO:0000313" key="2">
    <source>
        <dbReference type="EMBL" id="KSW13718.1"/>
    </source>
</evidence>